<dbReference type="Gene3D" id="1.10.10.10">
    <property type="entry name" value="Winged helix-like DNA-binding domain superfamily/Winged helix DNA-binding domain"/>
    <property type="match status" value="1"/>
</dbReference>
<dbReference type="AlphaFoldDB" id="K8ZKV8"/>
<dbReference type="Proteomes" id="UP000016057">
    <property type="component" value="Unassembled WGS sequence"/>
</dbReference>
<reference evidence="2 3" key="1">
    <citation type="journal article" date="2013" name="Genome Announc.">
        <title>Draft Genome Sequence of Catellicoccus marimammalium, a Novel Species Commonly Found in Gull Feces.</title>
        <authorList>
            <person name="Weigand M.R."/>
            <person name="Ryu H."/>
            <person name="Bozcek L."/>
            <person name="Konstantinidis K.T."/>
            <person name="Santo Domingo J.W."/>
        </authorList>
    </citation>
    <scope>NUCLEOTIDE SEQUENCE [LARGE SCALE GENOMIC DNA]</scope>
    <source>
        <strain evidence="2 3">M35/04/3</strain>
    </source>
</reference>
<organism evidence="2 3">
    <name type="scientific">Catellicoccus marimammalium M35/04/3</name>
    <dbReference type="NCBI Taxonomy" id="1234409"/>
    <lineage>
        <taxon>Bacteria</taxon>
        <taxon>Bacillati</taxon>
        <taxon>Bacillota</taxon>
        <taxon>Bacilli</taxon>
        <taxon>Lactobacillales</taxon>
        <taxon>Enterococcaceae</taxon>
        <taxon>Catellicoccus</taxon>
    </lineage>
</organism>
<protein>
    <recommendedName>
        <fullName evidence="4">Helix-turn-helix domain-containing protein</fullName>
    </recommendedName>
</protein>
<comment type="caution">
    <text evidence="2">The sequence shown here is derived from an EMBL/GenBank/DDBJ whole genome shotgun (WGS) entry which is preliminary data.</text>
</comment>
<proteinExistence type="predicted"/>
<feature type="region of interest" description="Disordered" evidence="1">
    <location>
        <begin position="188"/>
        <end position="214"/>
    </location>
</feature>
<feature type="region of interest" description="Disordered" evidence="1">
    <location>
        <begin position="233"/>
        <end position="255"/>
    </location>
</feature>
<dbReference type="PATRIC" id="fig|1234409.3.peg.825"/>
<name>K8ZKV8_9ENTE</name>
<evidence type="ECO:0008006" key="4">
    <source>
        <dbReference type="Google" id="ProtNLM"/>
    </source>
</evidence>
<sequence>MTQTLNYEPTLNYQGAYGNPTQEVMRNDQLSITARGLYAYLATFAGKEKVCFPSIYTIFKEFGIGKNTFYKYINELEEAGIVKRVRRLCKSTMYQLFDQKEDDGSYGTTTQDVMRNTAVSANAKAVYAYLATIAGNDNICYPDLNTIITDLNISKDSFYKYTDELEEAGIVERTRRFGRPTIYKLLDRTSNNDKNSSHDKNESENMDNTISETSNTSISDDLVKAISKVLTTENKQENNNNKNMNITKESKKKDEMNQAELAKNSYIHQESKYIKKNLKELIAKYAVDHNFNFSLKLARKIEKAIFGAKKTATKELLRENVLAQKDLSLENDKSIFDMPLESLNDHIYYVLDRLFYVMMESKTIKNPARYLFTSLKNEFKELIANVKKPKLEVPIFSDDELELINPNNFQLA</sequence>
<accession>K8ZKV8</accession>
<dbReference type="eggNOG" id="COG0640">
    <property type="taxonomic scope" value="Bacteria"/>
</dbReference>
<feature type="compositionally biased region" description="Basic and acidic residues" evidence="1">
    <location>
        <begin position="188"/>
        <end position="203"/>
    </location>
</feature>
<dbReference type="InterPro" id="IPR036388">
    <property type="entry name" value="WH-like_DNA-bd_sf"/>
</dbReference>
<dbReference type="EMBL" id="AMYT01000018">
    <property type="protein sequence ID" value="EKU27218.1"/>
    <property type="molecule type" value="Genomic_DNA"/>
</dbReference>
<keyword evidence="3" id="KW-1185">Reference proteome</keyword>
<dbReference type="OrthoDB" id="3199595at2"/>
<feature type="compositionally biased region" description="Low complexity" evidence="1">
    <location>
        <begin position="233"/>
        <end position="247"/>
    </location>
</feature>
<dbReference type="RefSeq" id="WP_009490493.1">
    <property type="nucleotide sequence ID" value="NZ_AMYT01000018.1"/>
</dbReference>
<evidence type="ECO:0000313" key="2">
    <source>
        <dbReference type="EMBL" id="EKU27218.1"/>
    </source>
</evidence>
<evidence type="ECO:0000256" key="1">
    <source>
        <dbReference type="SAM" id="MobiDB-lite"/>
    </source>
</evidence>
<dbReference type="Pfam" id="PF13730">
    <property type="entry name" value="HTH_36"/>
    <property type="match status" value="2"/>
</dbReference>
<evidence type="ECO:0000313" key="3">
    <source>
        <dbReference type="Proteomes" id="UP000016057"/>
    </source>
</evidence>
<gene>
    <name evidence="2" type="ORF">C683_0875</name>
</gene>